<keyword evidence="1" id="KW-0472">Membrane</keyword>
<feature type="transmembrane region" description="Helical" evidence="1">
    <location>
        <begin position="292"/>
        <end position="312"/>
    </location>
</feature>
<feature type="transmembrane region" description="Helical" evidence="1">
    <location>
        <begin position="152"/>
        <end position="169"/>
    </location>
</feature>
<keyword evidence="1" id="KW-0812">Transmembrane</keyword>
<dbReference type="EMBL" id="MGHF01000007">
    <property type="protein sequence ID" value="OGM64317.1"/>
    <property type="molecule type" value="Genomic_DNA"/>
</dbReference>
<dbReference type="STRING" id="1802519.A2961_00295"/>
<protein>
    <recommendedName>
        <fullName evidence="4">Glycosyltransferase RgtA/B/C/D-like domain-containing protein</fullName>
    </recommendedName>
</protein>
<feature type="transmembrane region" description="Helical" evidence="1">
    <location>
        <begin position="42"/>
        <end position="60"/>
    </location>
</feature>
<accession>A0A1F8BJS0</accession>
<feature type="transmembrane region" description="Helical" evidence="1">
    <location>
        <begin position="355"/>
        <end position="376"/>
    </location>
</feature>
<feature type="transmembrane region" description="Helical" evidence="1">
    <location>
        <begin position="124"/>
        <end position="140"/>
    </location>
</feature>
<evidence type="ECO:0008006" key="4">
    <source>
        <dbReference type="Google" id="ProtNLM"/>
    </source>
</evidence>
<feature type="transmembrane region" description="Helical" evidence="1">
    <location>
        <begin position="227"/>
        <end position="249"/>
    </location>
</feature>
<comment type="caution">
    <text evidence="2">The sequence shown here is derived from an EMBL/GenBank/DDBJ whole genome shotgun (WGS) entry which is preliminary data.</text>
</comment>
<sequence>MMEEVPQESETIAVKRTARITKKILDARSTLGSVPAWWSNEVMEIIGLAVVVLLNLYLILPFFKVQIPETTYSGPIIPLVAKIFGIFGIPFIESVHIMALISFLVFPLSMYIFVRLLTKRKMSAFLAVLIVSLPFYPFAKTRIISGFLSQDAPHIITLSLIPIAVYSLLSFVKEGGIKSLILSAITSSLVSLSSPFSFTTFMMFAVIACFSEMLLGQGRLKFTRLMVVMLFTAGLNSFWYNPSFFYWMITGPMGDEIRITLNRLIPMSMFIAPVLGVFGFLLFDRKPSLQPMFLAVFFTIIFALVVIAGGGFVPSHPTRYTPEFGISFSLLLGLLILKFSEYLKFKPEKLPYLSWKAISSLVIIGAFLISGLGIIAGRLEMDSVSSVLGIWSDVNRGEMWEARDSFNGLSSLTGFAITFITASVLTYLATKSKQSVIG</sequence>
<name>A0A1F8BJS0_9BACT</name>
<feature type="transmembrane region" description="Helical" evidence="1">
    <location>
        <begin position="264"/>
        <end position="283"/>
    </location>
</feature>
<gene>
    <name evidence="2" type="ORF">A2961_00295</name>
</gene>
<feature type="transmembrane region" description="Helical" evidence="1">
    <location>
        <begin position="176"/>
        <end position="192"/>
    </location>
</feature>
<feature type="transmembrane region" description="Helical" evidence="1">
    <location>
        <begin position="324"/>
        <end position="343"/>
    </location>
</feature>
<dbReference type="Proteomes" id="UP000177082">
    <property type="component" value="Unassembled WGS sequence"/>
</dbReference>
<reference evidence="2 3" key="1">
    <citation type="journal article" date="2016" name="Nat. Commun.">
        <title>Thousands of microbial genomes shed light on interconnected biogeochemical processes in an aquifer system.</title>
        <authorList>
            <person name="Anantharaman K."/>
            <person name="Brown C.T."/>
            <person name="Hug L.A."/>
            <person name="Sharon I."/>
            <person name="Castelle C.J."/>
            <person name="Probst A.J."/>
            <person name="Thomas B.C."/>
            <person name="Singh A."/>
            <person name="Wilkins M.J."/>
            <person name="Karaoz U."/>
            <person name="Brodie E.L."/>
            <person name="Williams K.H."/>
            <person name="Hubbard S.S."/>
            <person name="Banfield J.F."/>
        </authorList>
    </citation>
    <scope>NUCLEOTIDE SEQUENCE [LARGE SCALE GENOMIC DNA]</scope>
</reference>
<organism evidence="2 3">
    <name type="scientific">Candidatus Woesebacteria bacterium RIFCSPLOWO2_01_FULL_39_21</name>
    <dbReference type="NCBI Taxonomy" id="1802519"/>
    <lineage>
        <taxon>Bacteria</taxon>
        <taxon>Candidatus Woeseibacteriota</taxon>
    </lineage>
</organism>
<keyword evidence="1" id="KW-1133">Transmembrane helix</keyword>
<evidence type="ECO:0000313" key="2">
    <source>
        <dbReference type="EMBL" id="OGM64317.1"/>
    </source>
</evidence>
<proteinExistence type="predicted"/>
<feature type="transmembrane region" description="Helical" evidence="1">
    <location>
        <begin position="97"/>
        <end position="117"/>
    </location>
</feature>
<feature type="transmembrane region" description="Helical" evidence="1">
    <location>
        <begin position="72"/>
        <end position="91"/>
    </location>
</feature>
<evidence type="ECO:0000256" key="1">
    <source>
        <dbReference type="SAM" id="Phobius"/>
    </source>
</evidence>
<dbReference type="AlphaFoldDB" id="A0A1F8BJS0"/>
<feature type="transmembrane region" description="Helical" evidence="1">
    <location>
        <begin position="409"/>
        <end position="429"/>
    </location>
</feature>
<evidence type="ECO:0000313" key="3">
    <source>
        <dbReference type="Proteomes" id="UP000177082"/>
    </source>
</evidence>